<dbReference type="RefSeq" id="WP_121239566.1">
    <property type="nucleotide sequence ID" value="NZ_BHVV01000001.1"/>
</dbReference>
<reference evidence="6 7" key="1">
    <citation type="submission" date="2018-10" db="EMBL/GenBank/DDBJ databases">
        <title>Genomic Encyclopedia of Type Strains, Phase IV (KMG-IV): sequencing the most valuable type-strain genomes for metagenomic binning, comparative biology and taxonomic classification.</title>
        <authorList>
            <person name="Goeker M."/>
        </authorList>
    </citation>
    <scope>NUCLEOTIDE SEQUENCE [LARGE SCALE GENOMIC DNA]</scope>
    <source>
        <strain evidence="6 7">DSM 26916</strain>
    </source>
</reference>
<dbReference type="InterPro" id="IPR027417">
    <property type="entry name" value="P-loop_NTPase"/>
</dbReference>
<sequence>MTDNGAPHIEVREVTLGYGEYVVQRGVDFAVNKSDIFVVMGGNGCGKTTLMRALVGLQAPLAGEVRFGGEDFWGAAEEERQQLKRRMGILFQGGALWSSLTLAENVALPLHEYTALSAAQVEEIVAFKLALVGLAGFDDFYPSELSGGMKKRAGLARAMALDPDILVIDEPSSGLDPLTARRLDELIVELRDSLGTTVVVVTHDLASILAIGDNSVYLDADTHTMIPTGHPQDALKNGDPKVRHFLTRGNST</sequence>
<name>A0A497XJM6_9PROT</name>
<comment type="caution">
    <text evidence="6">The sequence shown here is derived from an EMBL/GenBank/DDBJ whole genome shotgun (WGS) entry which is preliminary data.</text>
</comment>
<dbReference type="InterPro" id="IPR017871">
    <property type="entry name" value="ABC_transporter-like_CS"/>
</dbReference>
<keyword evidence="4 6" id="KW-0067">ATP-binding</keyword>
<feature type="domain" description="ABC transporter" evidence="5">
    <location>
        <begin position="9"/>
        <end position="245"/>
    </location>
</feature>
<dbReference type="AlphaFoldDB" id="A0A497XJM6"/>
<keyword evidence="1" id="KW-0813">Transport</keyword>
<dbReference type="PROSITE" id="PS00211">
    <property type="entry name" value="ABC_TRANSPORTER_1"/>
    <property type="match status" value="1"/>
</dbReference>
<dbReference type="InterPro" id="IPR003593">
    <property type="entry name" value="AAA+_ATPase"/>
</dbReference>
<dbReference type="EMBL" id="RCCI01000004">
    <property type="protein sequence ID" value="RLJ67587.1"/>
    <property type="molecule type" value="Genomic_DNA"/>
</dbReference>
<organism evidence="6 7">
    <name type="scientific">Sulfurisoma sediminicola</name>
    <dbReference type="NCBI Taxonomy" id="1381557"/>
    <lineage>
        <taxon>Bacteria</taxon>
        <taxon>Pseudomonadati</taxon>
        <taxon>Pseudomonadota</taxon>
        <taxon>Betaproteobacteria</taxon>
        <taxon>Nitrosomonadales</taxon>
        <taxon>Sterolibacteriaceae</taxon>
        <taxon>Sulfurisoma</taxon>
    </lineage>
</organism>
<dbReference type="Gene3D" id="3.40.50.300">
    <property type="entry name" value="P-loop containing nucleotide triphosphate hydrolases"/>
    <property type="match status" value="1"/>
</dbReference>
<dbReference type="InterPro" id="IPR003439">
    <property type="entry name" value="ABC_transporter-like_ATP-bd"/>
</dbReference>
<dbReference type="Proteomes" id="UP000268908">
    <property type="component" value="Unassembled WGS sequence"/>
</dbReference>
<dbReference type="PANTHER" id="PTHR43023">
    <property type="entry name" value="PROTEIN TRIGALACTOSYLDIACYLGLYCEROL 3, CHLOROPLASTIC"/>
    <property type="match status" value="1"/>
</dbReference>
<dbReference type="SUPFAM" id="SSF52540">
    <property type="entry name" value="P-loop containing nucleoside triphosphate hydrolases"/>
    <property type="match status" value="1"/>
</dbReference>
<evidence type="ECO:0000256" key="1">
    <source>
        <dbReference type="ARBA" id="ARBA00022448"/>
    </source>
</evidence>
<dbReference type="GO" id="GO:0005524">
    <property type="term" value="F:ATP binding"/>
    <property type="evidence" value="ECO:0007669"/>
    <property type="project" value="UniProtKB-KW"/>
</dbReference>
<evidence type="ECO:0000313" key="7">
    <source>
        <dbReference type="Proteomes" id="UP000268908"/>
    </source>
</evidence>
<evidence type="ECO:0000256" key="3">
    <source>
        <dbReference type="ARBA" id="ARBA00022741"/>
    </source>
</evidence>
<evidence type="ECO:0000256" key="4">
    <source>
        <dbReference type="ARBA" id="ARBA00022840"/>
    </source>
</evidence>
<proteinExistence type="predicted"/>
<dbReference type="Pfam" id="PF00005">
    <property type="entry name" value="ABC_tran"/>
    <property type="match status" value="1"/>
</dbReference>
<evidence type="ECO:0000256" key="2">
    <source>
        <dbReference type="ARBA" id="ARBA00022475"/>
    </source>
</evidence>
<keyword evidence="7" id="KW-1185">Reference proteome</keyword>
<evidence type="ECO:0000259" key="5">
    <source>
        <dbReference type="PROSITE" id="PS50893"/>
    </source>
</evidence>
<evidence type="ECO:0000313" key="6">
    <source>
        <dbReference type="EMBL" id="RLJ67587.1"/>
    </source>
</evidence>
<keyword evidence="3" id="KW-0547">Nucleotide-binding</keyword>
<gene>
    <name evidence="6" type="ORF">DFR35_0134</name>
</gene>
<accession>A0A497XJM6</accession>
<protein>
    <submittedName>
        <fullName evidence="6">Phospholipid/cholesterol/gamma-HCH transport system ATP-binding protein</fullName>
    </submittedName>
</protein>
<dbReference type="PANTHER" id="PTHR43023:SF3">
    <property type="entry name" value="PROTEIN TRIGALACTOSYLDIACYLGLYCEROL 3, CHLOROPLASTIC"/>
    <property type="match status" value="1"/>
</dbReference>
<dbReference type="OrthoDB" id="9802264at2"/>
<dbReference type="PROSITE" id="PS50893">
    <property type="entry name" value="ABC_TRANSPORTER_2"/>
    <property type="match status" value="1"/>
</dbReference>
<keyword evidence="2" id="KW-1003">Cell membrane</keyword>
<keyword evidence="2" id="KW-0472">Membrane</keyword>
<dbReference type="GO" id="GO:0016887">
    <property type="term" value="F:ATP hydrolysis activity"/>
    <property type="evidence" value="ECO:0007669"/>
    <property type="project" value="InterPro"/>
</dbReference>
<dbReference type="SMART" id="SM00382">
    <property type="entry name" value="AAA"/>
    <property type="match status" value="1"/>
</dbReference>